<organism evidence="1 2">
    <name type="scientific">Burkholderia stabilis</name>
    <dbReference type="NCBI Taxonomy" id="95485"/>
    <lineage>
        <taxon>Bacteria</taxon>
        <taxon>Pseudomonadati</taxon>
        <taxon>Pseudomonadota</taxon>
        <taxon>Betaproteobacteria</taxon>
        <taxon>Burkholderiales</taxon>
        <taxon>Burkholderiaceae</taxon>
        <taxon>Burkholderia</taxon>
        <taxon>Burkholderia cepacia complex</taxon>
    </lineage>
</organism>
<dbReference type="Proteomes" id="UP000218432">
    <property type="component" value="Chromosome 1"/>
</dbReference>
<reference evidence="1 2" key="1">
    <citation type="journal article" date="2017" name="Genome Announc.">
        <title>Complete Genome Sequence of Burkholderia stabilis FERMP-21014.</title>
        <authorList>
            <person name="Konishi K."/>
            <person name="Kumagai T."/>
            <person name="Sakasegawa S."/>
            <person name="Tamura T."/>
        </authorList>
    </citation>
    <scope>NUCLEOTIDE SEQUENCE [LARGE SCALE GENOMIC DNA]</scope>
    <source>
        <strain evidence="1 2">FERMP-21014</strain>
    </source>
</reference>
<protein>
    <submittedName>
        <fullName evidence="1">Uncharacterized protein</fullName>
    </submittedName>
</protein>
<proteinExistence type="predicted"/>
<dbReference type="EMBL" id="AP018111">
    <property type="protein sequence ID" value="BAX59509.1"/>
    <property type="molecule type" value="Genomic_DNA"/>
</dbReference>
<name>A0A1Y1BMK5_9BURK</name>
<evidence type="ECO:0000313" key="2">
    <source>
        <dbReference type="Proteomes" id="UP000218432"/>
    </source>
</evidence>
<evidence type="ECO:0000313" key="1">
    <source>
        <dbReference type="EMBL" id="BAX59509.1"/>
    </source>
</evidence>
<gene>
    <name evidence="1" type="ORF">BSFP_023450</name>
</gene>
<accession>A0A1Y1BMK5</accession>
<dbReference type="AlphaFoldDB" id="A0A1Y1BMK5"/>
<sequence length="33" mass="3407">MAPGPMSRAFAQDGGGASTFVVRARAVREEGAR</sequence>